<accession>A0A915L0A5</accession>
<reference evidence="2" key="1">
    <citation type="submission" date="2022-11" db="UniProtKB">
        <authorList>
            <consortium name="WormBaseParasite"/>
        </authorList>
    </citation>
    <scope>IDENTIFICATION</scope>
</reference>
<dbReference type="Proteomes" id="UP000887565">
    <property type="component" value="Unplaced"/>
</dbReference>
<name>A0A915L0A5_ROMCU</name>
<organism evidence="1 2">
    <name type="scientific">Romanomermis culicivorax</name>
    <name type="common">Nematode worm</name>
    <dbReference type="NCBI Taxonomy" id="13658"/>
    <lineage>
        <taxon>Eukaryota</taxon>
        <taxon>Metazoa</taxon>
        <taxon>Ecdysozoa</taxon>
        <taxon>Nematoda</taxon>
        <taxon>Enoplea</taxon>
        <taxon>Dorylaimia</taxon>
        <taxon>Mermithida</taxon>
        <taxon>Mermithoidea</taxon>
        <taxon>Mermithidae</taxon>
        <taxon>Romanomermis</taxon>
    </lineage>
</organism>
<sequence length="78" mass="8611">MAPKIIDLEAIVAPEILIYIPLRGSSGTHSQIDYLHIHDGRKFSSGLRAPVEKLYALTYINTMLPDSECNRADKLTGA</sequence>
<protein>
    <submittedName>
        <fullName evidence="2">Uncharacterized protein</fullName>
    </submittedName>
</protein>
<proteinExistence type="predicted"/>
<evidence type="ECO:0000313" key="1">
    <source>
        <dbReference type="Proteomes" id="UP000887565"/>
    </source>
</evidence>
<evidence type="ECO:0000313" key="2">
    <source>
        <dbReference type="WBParaSite" id="nRc.2.0.1.t43193-RA"/>
    </source>
</evidence>
<dbReference type="AlphaFoldDB" id="A0A915L0A5"/>
<keyword evidence="1" id="KW-1185">Reference proteome</keyword>
<dbReference type="WBParaSite" id="nRc.2.0.1.t43193-RA">
    <property type="protein sequence ID" value="nRc.2.0.1.t43193-RA"/>
    <property type="gene ID" value="nRc.2.0.1.g43193"/>
</dbReference>